<keyword evidence="1" id="KW-1133">Transmembrane helix</keyword>
<dbReference type="EMBL" id="RAHG01000005">
    <property type="protein sequence ID" value="RJT12814.1"/>
    <property type="molecule type" value="Genomic_DNA"/>
</dbReference>
<name>A0ABX9P123_9GAMM</name>
<keyword evidence="1" id="KW-0472">Membrane</keyword>
<protein>
    <recommendedName>
        <fullName evidence="4">LPXTG cell wall anchor domain-containing protein</fullName>
    </recommendedName>
</protein>
<feature type="transmembrane region" description="Helical" evidence="1">
    <location>
        <begin position="37"/>
        <end position="59"/>
    </location>
</feature>
<evidence type="ECO:0000313" key="2">
    <source>
        <dbReference type="EMBL" id="RJT12814.1"/>
    </source>
</evidence>
<dbReference type="Proteomes" id="UP000284119">
    <property type="component" value="Unassembled WGS sequence"/>
</dbReference>
<comment type="caution">
    <text evidence="2">The sequence shown here is derived from an EMBL/GenBank/DDBJ whole genome shotgun (WGS) entry which is preliminary data.</text>
</comment>
<evidence type="ECO:0000256" key="1">
    <source>
        <dbReference type="SAM" id="Phobius"/>
    </source>
</evidence>
<sequence>MTSAASFTGASIFILIGIVMIFILFRNYKSKSNGKLLTPSNCLLFTLTVVSFVIATIFFSSSSSL</sequence>
<evidence type="ECO:0000313" key="3">
    <source>
        <dbReference type="Proteomes" id="UP000284119"/>
    </source>
</evidence>
<gene>
    <name evidence="2" type="ORF">D5396_12605</name>
</gene>
<accession>A0ABX9P123</accession>
<evidence type="ECO:0008006" key="4">
    <source>
        <dbReference type="Google" id="ProtNLM"/>
    </source>
</evidence>
<keyword evidence="3" id="KW-1185">Reference proteome</keyword>
<organism evidence="2 3">
    <name type="scientific">Rahnella inusitata</name>
    <dbReference type="NCBI Taxonomy" id="58169"/>
    <lineage>
        <taxon>Bacteria</taxon>
        <taxon>Pseudomonadati</taxon>
        <taxon>Pseudomonadota</taxon>
        <taxon>Gammaproteobacteria</taxon>
        <taxon>Enterobacterales</taxon>
        <taxon>Yersiniaceae</taxon>
        <taxon>Rahnella</taxon>
    </lineage>
</organism>
<reference evidence="2 3" key="1">
    <citation type="submission" date="2018-09" db="EMBL/GenBank/DDBJ databases">
        <authorList>
            <person name="Le Fleche-Mateos A."/>
        </authorList>
    </citation>
    <scope>NUCLEOTIDE SEQUENCE [LARGE SCALE GENOMIC DNA]</scope>
    <source>
        <strain evidence="2 3">DSM 30078</strain>
    </source>
</reference>
<keyword evidence="1" id="KW-0812">Transmembrane</keyword>
<feature type="transmembrane region" description="Helical" evidence="1">
    <location>
        <begin position="6"/>
        <end position="25"/>
    </location>
</feature>
<proteinExistence type="predicted"/>